<dbReference type="CDD" id="cd05380">
    <property type="entry name" value="CAP_euk"/>
    <property type="match status" value="1"/>
</dbReference>
<dbReference type="Gene3D" id="3.40.33.10">
    <property type="entry name" value="CAP"/>
    <property type="match status" value="1"/>
</dbReference>
<dbReference type="InterPro" id="IPR035940">
    <property type="entry name" value="CAP_sf"/>
</dbReference>
<name>A0A368GZU3_ANCCA</name>
<dbReference type="Pfam" id="PF00188">
    <property type="entry name" value="CAP"/>
    <property type="match status" value="1"/>
</dbReference>
<evidence type="ECO:0000313" key="3">
    <source>
        <dbReference type="Proteomes" id="UP000252519"/>
    </source>
</evidence>
<sequence length="220" mass="24865">MLTLAKSIGISPEFKCYNTLITDEWRQTVLDRHNELRRRLSDGKVKGSDGMLPTAGNINMLKWDCQMEMLIDMTIGECNADTAIPPPVQPDPYGVAKEMVHITGNEKCNASSLAKDTLNKWWKEGAAKQKVDRKVVTIDSFTQMAYAKIVGFACSYRRCGGNFFLVCFYNKTPIKKRVLYVLPKARACDKCEKYPDNTGNRVECENFLCQYPLTPGEILS</sequence>
<evidence type="ECO:0000313" key="2">
    <source>
        <dbReference type="EMBL" id="RCN48537.1"/>
    </source>
</evidence>
<dbReference type="EMBL" id="JOJR01000045">
    <property type="protein sequence ID" value="RCN48537.1"/>
    <property type="molecule type" value="Genomic_DNA"/>
</dbReference>
<dbReference type="OrthoDB" id="10381802at2759"/>
<dbReference type="Proteomes" id="UP000252519">
    <property type="component" value="Unassembled WGS sequence"/>
</dbReference>
<proteinExistence type="predicted"/>
<dbReference type="SUPFAM" id="SSF55797">
    <property type="entry name" value="PR-1-like"/>
    <property type="match status" value="1"/>
</dbReference>
<keyword evidence="3" id="KW-1185">Reference proteome</keyword>
<dbReference type="SMART" id="SM00198">
    <property type="entry name" value="SCP"/>
    <property type="match status" value="1"/>
</dbReference>
<accession>A0A368GZU3</accession>
<feature type="domain" description="SCP" evidence="1">
    <location>
        <begin position="24"/>
        <end position="173"/>
    </location>
</feature>
<dbReference type="STRING" id="29170.A0A368GZU3"/>
<protein>
    <submittedName>
        <fullName evidence="2">SCP-like protein</fullName>
    </submittedName>
</protein>
<dbReference type="InterPro" id="IPR014044">
    <property type="entry name" value="CAP_dom"/>
</dbReference>
<dbReference type="AlphaFoldDB" id="A0A368GZU3"/>
<evidence type="ECO:0000259" key="1">
    <source>
        <dbReference type="SMART" id="SM00198"/>
    </source>
</evidence>
<comment type="caution">
    <text evidence="2">The sequence shown here is derived from an EMBL/GenBank/DDBJ whole genome shotgun (WGS) entry which is preliminary data.</text>
</comment>
<reference evidence="2 3" key="1">
    <citation type="submission" date="2014-10" db="EMBL/GenBank/DDBJ databases">
        <title>Draft genome of the hookworm Ancylostoma caninum.</title>
        <authorList>
            <person name="Mitreva M."/>
        </authorList>
    </citation>
    <scope>NUCLEOTIDE SEQUENCE [LARGE SCALE GENOMIC DNA]</scope>
    <source>
        <strain evidence="2 3">Baltimore</strain>
    </source>
</reference>
<gene>
    <name evidence="2" type="ORF">ANCCAN_05362</name>
</gene>
<organism evidence="2 3">
    <name type="scientific">Ancylostoma caninum</name>
    <name type="common">Dog hookworm</name>
    <dbReference type="NCBI Taxonomy" id="29170"/>
    <lineage>
        <taxon>Eukaryota</taxon>
        <taxon>Metazoa</taxon>
        <taxon>Ecdysozoa</taxon>
        <taxon>Nematoda</taxon>
        <taxon>Chromadorea</taxon>
        <taxon>Rhabditida</taxon>
        <taxon>Rhabditina</taxon>
        <taxon>Rhabditomorpha</taxon>
        <taxon>Strongyloidea</taxon>
        <taxon>Ancylostomatidae</taxon>
        <taxon>Ancylostomatinae</taxon>
        <taxon>Ancylostoma</taxon>
    </lineage>
</organism>